<keyword evidence="3" id="KW-0808">Transferase</keyword>
<dbReference type="PANTHER" id="PTHR22603">
    <property type="entry name" value="CHOLINE/ETHANOALAMINE KINASE"/>
    <property type="match status" value="1"/>
</dbReference>
<feature type="compositionally biased region" description="Acidic residues" evidence="2">
    <location>
        <begin position="27"/>
        <end position="44"/>
    </location>
</feature>
<dbReference type="AlphaFoldDB" id="A0AAF0DZ88"/>
<sequence>MYPPTEGAGRAPSAWYRPPSPEFVESVGEDLDSLTLDELDELEDTPVAATWSPGPSAADAAEGASDGEDMERLDDDEEDMHASGIPAARGWYLDAREAKTEAFRTKVLDMFRDVLTLPGWTDDQVDAALRPLRPDYVHLKRISGALTNAVFFVSYRPPGGPYVCSPPTVLLRVYGVGSESLLSRRTELLILHTLSSLYEIGPHIMGTFANGRVEEFFPCDTIGIDGVRDLGTPTTKGTAHWVARRMRELHEVPLDVIRTVLEQGDLRAPTTKGFGRGIENHIMAASHRPRRRRLRGPPGAGASSPDASGVTPSSPDASGVEAGAADVQSYSYFAHPSPGMLTRHSNASTMSFDSLATTYDSPASPGRALGSGTDLAMSPLALGPSSVPDTPSTRAHAPYPGVWRRLKRWTREACKVIELVNAFLATPEGAAVCTALDLPSRLPVTASGAPPEVTYLSMRLRSTSDHFEDMIKCLLAIDLPWFCLEISDYKALVRAWEREHGRSRRVFCHNDSQPGNLLKLRLDEHGELPLNAAGMRRDAPAPNSPELFSGGERRRPRSRTRAAPDYQRLAVIDFEYASPNPRAFDIANHFNEWRADYNAPVDSWSHYAHGAYPTADERRRWLHAYVDQGRALRGRFGPAKLAPFEAPAITDMALPPALTSSAPPSSPPSNSPSALRERAIAAEIDRLEDEIRIWSPATNAVWGLWGVVIARDPIMALIQRVRACVHRADDGTLRYEPEEVVAQTHEAGSAENFDNLRFALGRMEIFRNELRALQRSAP</sequence>
<dbReference type="EC" id="2.7.1.32" evidence="3"/>
<keyword evidence="3" id="KW-0418">Kinase</keyword>
<feature type="compositionally biased region" description="Acidic residues" evidence="2">
    <location>
        <begin position="65"/>
        <end position="79"/>
    </location>
</feature>
<feature type="region of interest" description="Disordered" evidence="2">
    <location>
        <begin position="1"/>
        <end position="79"/>
    </location>
</feature>
<dbReference type="InterPro" id="IPR011009">
    <property type="entry name" value="Kinase-like_dom_sf"/>
</dbReference>
<evidence type="ECO:0000313" key="3">
    <source>
        <dbReference type="EMBL" id="WFC96265.1"/>
    </source>
</evidence>
<name>A0AAF0DZ88_9BASI</name>
<dbReference type="GO" id="GO:0004305">
    <property type="term" value="F:ethanolamine kinase activity"/>
    <property type="evidence" value="ECO:0007669"/>
    <property type="project" value="TreeGrafter"/>
</dbReference>
<feature type="region of interest" description="Disordered" evidence="2">
    <location>
        <begin position="655"/>
        <end position="675"/>
    </location>
</feature>
<dbReference type="Pfam" id="PF01633">
    <property type="entry name" value="Choline_kinase"/>
    <property type="match status" value="2"/>
</dbReference>
<evidence type="ECO:0000256" key="2">
    <source>
        <dbReference type="SAM" id="MobiDB-lite"/>
    </source>
</evidence>
<organism evidence="3 4">
    <name type="scientific">Malassezia brasiliensis</name>
    <dbReference type="NCBI Taxonomy" id="1821822"/>
    <lineage>
        <taxon>Eukaryota</taxon>
        <taxon>Fungi</taxon>
        <taxon>Dikarya</taxon>
        <taxon>Basidiomycota</taxon>
        <taxon>Ustilaginomycotina</taxon>
        <taxon>Malasseziomycetes</taxon>
        <taxon>Malasseziales</taxon>
        <taxon>Malasseziaceae</taxon>
        <taxon>Malassezia</taxon>
    </lineage>
</organism>
<dbReference type="Gene3D" id="3.30.200.20">
    <property type="entry name" value="Phosphorylase Kinase, domain 1"/>
    <property type="match status" value="1"/>
</dbReference>
<gene>
    <name evidence="3" type="ORF">MBRA1_002921</name>
</gene>
<dbReference type="GO" id="GO:0005737">
    <property type="term" value="C:cytoplasm"/>
    <property type="evidence" value="ECO:0007669"/>
    <property type="project" value="TreeGrafter"/>
</dbReference>
<protein>
    <submittedName>
        <fullName evidence="3">Choline kinase</fullName>
        <ecNumber evidence="3">2.7.1.32</ecNumber>
    </submittedName>
</protein>
<dbReference type="Gene3D" id="3.90.1200.10">
    <property type="match status" value="1"/>
</dbReference>
<evidence type="ECO:0000313" key="4">
    <source>
        <dbReference type="Proteomes" id="UP001216638"/>
    </source>
</evidence>
<reference evidence="3" key="1">
    <citation type="submission" date="2023-03" db="EMBL/GenBank/DDBJ databases">
        <title>Mating type loci evolution in Malassezia.</title>
        <authorList>
            <person name="Coelho M.A."/>
        </authorList>
    </citation>
    <scope>NUCLEOTIDE SEQUENCE</scope>
    <source>
        <strain evidence="3">CBS 14135</strain>
    </source>
</reference>
<feature type="region of interest" description="Disordered" evidence="2">
    <location>
        <begin position="532"/>
        <end position="562"/>
    </location>
</feature>
<comment type="similarity">
    <text evidence="1">Belongs to the choline/ethanolamine kinase family.</text>
</comment>
<feature type="region of interest" description="Disordered" evidence="2">
    <location>
        <begin position="282"/>
        <end position="321"/>
    </location>
</feature>
<dbReference type="GO" id="GO:0006646">
    <property type="term" value="P:phosphatidylethanolamine biosynthetic process"/>
    <property type="evidence" value="ECO:0007669"/>
    <property type="project" value="TreeGrafter"/>
</dbReference>
<dbReference type="EMBL" id="CP119953">
    <property type="protein sequence ID" value="WFC96265.1"/>
    <property type="molecule type" value="Genomic_DNA"/>
</dbReference>
<accession>A0AAF0DZ88</accession>
<dbReference type="GO" id="GO:0004103">
    <property type="term" value="F:choline kinase activity"/>
    <property type="evidence" value="ECO:0007669"/>
    <property type="project" value="UniProtKB-EC"/>
</dbReference>
<dbReference type="PANTHER" id="PTHR22603:SF93">
    <property type="entry name" value="RE24176P"/>
    <property type="match status" value="1"/>
</dbReference>
<keyword evidence="4" id="KW-1185">Reference proteome</keyword>
<dbReference type="SUPFAM" id="SSF56112">
    <property type="entry name" value="Protein kinase-like (PK-like)"/>
    <property type="match status" value="1"/>
</dbReference>
<feature type="compositionally biased region" description="Low complexity" evidence="2">
    <location>
        <begin position="52"/>
        <end position="64"/>
    </location>
</feature>
<proteinExistence type="inferred from homology"/>
<dbReference type="Proteomes" id="UP001216638">
    <property type="component" value="Chromosome 3"/>
</dbReference>
<evidence type="ECO:0000256" key="1">
    <source>
        <dbReference type="ARBA" id="ARBA00038211"/>
    </source>
</evidence>